<dbReference type="Proteomes" id="UP000000599">
    <property type="component" value="Chromosome F"/>
</dbReference>
<dbReference type="PANTHER" id="PTHR23502:SF38">
    <property type="entry name" value="POLYAMINE TRANSPORTER 4"/>
    <property type="match status" value="1"/>
</dbReference>
<feature type="transmembrane region" description="Helical" evidence="6">
    <location>
        <begin position="163"/>
        <end position="182"/>
    </location>
</feature>
<evidence type="ECO:0000256" key="3">
    <source>
        <dbReference type="ARBA" id="ARBA00022989"/>
    </source>
</evidence>
<evidence type="ECO:0000256" key="2">
    <source>
        <dbReference type="ARBA" id="ARBA00022692"/>
    </source>
</evidence>
<dbReference type="RefSeq" id="XP_002770823.1">
    <property type="nucleotide sequence ID" value="XM_002770777.1"/>
</dbReference>
<name>B5RUG8_DEBHA</name>
<feature type="domain" description="Major facilitator superfamily (MFS) profile" evidence="7">
    <location>
        <begin position="129"/>
        <end position="469"/>
    </location>
</feature>
<dbReference type="STRING" id="284592.B5RUG8"/>
<feature type="region of interest" description="Disordered" evidence="5">
    <location>
        <begin position="1"/>
        <end position="27"/>
    </location>
</feature>
<feature type="transmembrane region" description="Helical" evidence="6">
    <location>
        <begin position="283"/>
        <end position="302"/>
    </location>
</feature>
<keyword evidence="3 6" id="KW-1133">Transmembrane helix</keyword>
<dbReference type="OrthoDB" id="3357846at2759"/>
<dbReference type="GO" id="GO:0140115">
    <property type="term" value="P:export across plasma membrane"/>
    <property type="evidence" value="ECO:0007669"/>
    <property type="project" value="UniProtKB-ARBA"/>
</dbReference>
<keyword evidence="4 6" id="KW-0472">Membrane</keyword>
<dbReference type="GO" id="GO:0000297">
    <property type="term" value="F:spermine transmembrane transporter activity"/>
    <property type="evidence" value="ECO:0007669"/>
    <property type="project" value="TreeGrafter"/>
</dbReference>
<feature type="compositionally biased region" description="Low complexity" evidence="5">
    <location>
        <begin position="1"/>
        <end position="13"/>
    </location>
</feature>
<feature type="transmembrane region" description="Helical" evidence="6">
    <location>
        <begin position="194"/>
        <end position="213"/>
    </location>
</feature>
<proteinExistence type="predicted"/>
<dbReference type="InParanoid" id="B5RUG8"/>
<dbReference type="GeneID" id="8998976"/>
<dbReference type="GO" id="GO:0005886">
    <property type="term" value="C:plasma membrane"/>
    <property type="evidence" value="ECO:0007669"/>
    <property type="project" value="TreeGrafter"/>
</dbReference>
<dbReference type="Gene3D" id="1.20.1250.20">
    <property type="entry name" value="MFS general substrate transporter like domains"/>
    <property type="match status" value="1"/>
</dbReference>
<dbReference type="Pfam" id="PF07690">
    <property type="entry name" value="MFS_1"/>
    <property type="match status" value="1"/>
</dbReference>
<keyword evidence="9" id="KW-1185">Reference proteome</keyword>
<feature type="transmembrane region" description="Helical" evidence="6">
    <location>
        <begin position="352"/>
        <end position="374"/>
    </location>
</feature>
<evidence type="ECO:0000256" key="4">
    <source>
        <dbReference type="ARBA" id="ARBA00023136"/>
    </source>
</evidence>
<dbReference type="InterPro" id="IPR020846">
    <property type="entry name" value="MFS_dom"/>
</dbReference>
<dbReference type="HOGENOM" id="CLU_008455_11_3_1"/>
<evidence type="ECO:0000256" key="1">
    <source>
        <dbReference type="ARBA" id="ARBA00004141"/>
    </source>
</evidence>
<dbReference type="PROSITE" id="PS50850">
    <property type="entry name" value="MFS"/>
    <property type="match status" value="1"/>
</dbReference>
<dbReference type="EMBL" id="CR382138">
    <property type="protein sequence ID" value="CAR66346.1"/>
    <property type="molecule type" value="Genomic_DNA"/>
</dbReference>
<feature type="transmembrane region" description="Helical" evidence="6">
    <location>
        <begin position="128"/>
        <end position="151"/>
    </location>
</feature>
<dbReference type="InterPro" id="IPR005829">
    <property type="entry name" value="Sugar_transporter_CS"/>
</dbReference>
<evidence type="ECO:0000313" key="9">
    <source>
        <dbReference type="Proteomes" id="UP000000599"/>
    </source>
</evidence>
<dbReference type="VEuPathDB" id="FungiDB:DEHA2F14542g"/>
<feature type="transmembrane region" description="Helical" evidence="6">
    <location>
        <begin position="442"/>
        <end position="461"/>
    </location>
</feature>
<dbReference type="KEGG" id="dha:DEHA2F14542g"/>
<feature type="transmembrane region" description="Helical" evidence="6">
    <location>
        <begin position="220"/>
        <end position="241"/>
    </location>
</feature>
<keyword evidence="2 6" id="KW-0812">Transmembrane</keyword>
<feature type="transmembrane region" description="Helical" evidence="6">
    <location>
        <begin position="253"/>
        <end position="276"/>
    </location>
</feature>
<dbReference type="AlphaFoldDB" id="B5RUG8"/>
<dbReference type="GO" id="GO:0042908">
    <property type="term" value="P:xenobiotic transport"/>
    <property type="evidence" value="ECO:0007669"/>
    <property type="project" value="UniProtKB-ARBA"/>
</dbReference>
<accession>B5RUG8</accession>
<dbReference type="eggNOG" id="KOG0255">
    <property type="taxonomic scope" value="Eukaryota"/>
</dbReference>
<evidence type="ECO:0000256" key="6">
    <source>
        <dbReference type="SAM" id="Phobius"/>
    </source>
</evidence>
<dbReference type="PANTHER" id="PTHR23502">
    <property type="entry name" value="MAJOR FACILITATOR SUPERFAMILY"/>
    <property type="match status" value="1"/>
</dbReference>
<protein>
    <submittedName>
        <fullName evidence="8">DEHA2F14542p</fullName>
    </submittedName>
</protein>
<dbReference type="GO" id="GO:0015606">
    <property type="term" value="F:spermidine transmembrane transporter activity"/>
    <property type="evidence" value="ECO:0007669"/>
    <property type="project" value="TreeGrafter"/>
</dbReference>
<evidence type="ECO:0000256" key="5">
    <source>
        <dbReference type="SAM" id="MobiDB-lite"/>
    </source>
</evidence>
<organism evidence="8 9">
    <name type="scientific">Debaryomyces hansenii (strain ATCC 36239 / CBS 767 / BCRC 21394 / JCM 1990 / NBRC 0083 / IGC 2968)</name>
    <name type="common">Yeast</name>
    <name type="synonym">Torulaspora hansenii</name>
    <dbReference type="NCBI Taxonomy" id="284592"/>
    <lineage>
        <taxon>Eukaryota</taxon>
        <taxon>Fungi</taxon>
        <taxon>Dikarya</taxon>
        <taxon>Ascomycota</taxon>
        <taxon>Saccharomycotina</taxon>
        <taxon>Pichiomycetes</taxon>
        <taxon>Debaryomycetaceae</taxon>
        <taxon>Debaryomyces</taxon>
    </lineage>
</organism>
<dbReference type="SUPFAM" id="SSF103473">
    <property type="entry name" value="MFS general substrate transporter"/>
    <property type="match status" value="1"/>
</dbReference>
<evidence type="ECO:0000313" key="8">
    <source>
        <dbReference type="EMBL" id="CAR66346.1"/>
    </source>
</evidence>
<sequence>MSVSNTSDSNSSDETADRDFMYSEGQEPKNILIPEASYFPLDVENYSGSNNELTCEVNNMDNDGPISQGQPSNENYTNDGCNISSDHSSLEDNQINANHGAVDVNKLNWDSLDDKDNPQNWSKWKKLYVTYSVALICLSVTLGSSLYVAGVPELVRAFGASQVLCISGLTFYLLGLAFGPAVAAPLSEVIGRRWIYVFSLPISMLFTMGIGLCQNIYSILILRFFCGFIASPALAVAGGSISDLWDPSEIGTAMATFCLAPFLGPVLGPMIGGFAAEHKGWRWTMWVSLIISGAVLPFAIFLPETYKPIILVKRAEKRGMKLNKQPIDKLYFKDMAKITLLRPVEMLVVEPIVSVFSIYVSFIFAVLFGFFEAYPVIFQGVYHMDLGVSGLPFIGSGVGLLIGVTFFVIMDKFVYNPRNQDGTRGRRDENGKLILSAPETKLLPAKIGAFCLPISLFWLGWTGRTGSIH</sequence>
<feature type="transmembrane region" description="Helical" evidence="6">
    <location>
        <begin position="386"/>
        <end position="409"/>
    </location>
</feature>
<gene>
    <name evidence="8" type="ordered locus">DEHA2F14542g</name>
</gene>
<reference evidence="8 9" key="1">
    <citation type="journal article" date="2004" name="Nature">
        <title>Genome evolution in yeasts.</title>
        <authorList>
            <consortium name="Genolevures"/>
            <person name="Dujon B."/>
            <person name="Sherman D."/>
            <person name="Fischer G."/>
            <person name="Durrens P."/>
            <person name="Casaregola S."/>
            <person name="Lafontaine I."/>
            <person name="de Montigny J."/>
            <person name="Marck C."/>
            <person name="Neuveglise C."/>
            <person name="Talla E."/>
            <person name="Goffard N."/>
            <person name="Frangeul L."/>
            <person name="Aigle M."/>
            <person name="Anthouard V."/>
            <person name="Babour A."/>
            <person name="Barbe V."/>
            <person name="Barnay S."/>
            <person name="Blanchin S."/>
            <person name="Beckerich J.M."/>
            <person name="Beyne E."/>
            <person name="Bleykasten C."/>
            <person name="Boisrame A."/>
            <person name="Boyer J."/>
            <person name="Cattolico L."/>
            <person name="Confanioleri F."/>
            <person name="de Daruvar A."/>
            <person name="Despons L."/>
            <person name="Fabre E."/>
            <person name="Fairhead C."/>
            <person name="Ferry-Dumazet H."/>
            <person name="Groppi A."/>
            <person name="Hantraye F."/>
            <person name="Hennequin C."/>
            <person name="Jauniaux N."/>
            <person name="Joyet P."/>
            <person name="Kachouri R."/>
            <person name="Kerrest A."/>
            <person name="Koszul R."/>
            <person name="Lemaire M."/>
            <person name="Lesur I."/>
            <person name="Ma L."/>
            <person name="Muller H."/>
            <person name="Nicaud J.M."/>
            <person name="Nikolski M."/>
            <person name="Oztas S."/>
            <person name="Ozier-Kalogeropoulos O."/>
            <person name="Pellenz S."/>
            <person name="Potier S."/>
            <person name="Richard G.F."/>
            <person name="Straub M.L."/>
            <person name="Suleau A."/>
            <person name="Swennene D."/>
            <person name="Tekaia F."/>
            <person name="Wesolowski-Louvel M."/>
            <person name="Westhof E."/>
            <person name="Wirth B."/>
            <person name="Zeniou-Meyer M."/>
            <person name="Zivanovic I."/>
            <person name="Bolotin-Fukuhara M."/>
            <person name="Thierry A."/>
            <person name="Bouchier C."/>
            <person name="Caudron B."/>
            <person name="Scarpelli C."/>
            <person name="Gaillardin C."/>
            <person name="Weissenbach J."/>
            <person name="Wincker P."/>
            <person name="Souciet J.L."/>
        </authorList>
    </citation>
    <scope>NUCLEOTIDE SEQUENCE [LARGE SCALE GENOMIC DNA]</scope>
    <source>
        <strain evidence="9">ATCC 36239 / CBS 767 / BCRC 21394 / JCM 1990 / NBRC 0083 / IGC 2968</strain>
    </source>
</reference>
<evidence type="ECO:0000259" key="7">
    <source>
        <dbReference type="PROSITE" id="PS50850"/>
    </source>
</evidence>
<dbReference type="InterPro" id="IPR036259">
    <property type="entry name" value="MFS_trans_sf"/>
</dbReference>
<dbReference type="InterPro" id="IPR011701">
    <property type="entry name" value="MFS"/>
</dbReference>
<dbReference type="PROSITE" id="PS00216">
    <property type="entry name" value="SUGAR_TRANSPORT_1"/>
    <property type="match status" value="1"/>
</dbReference>
<comment type="subcellular location">
    <subcellularLocation>
        <location evidence="1">Membrane</location>
        <topology evidence="1">Multi-pass membrane protein</topology>
    </subcellularLocation>
</comment>